<evidence type="ECO:0000313" key="2">
    <source>
        <dbReference type="EMBL" id="THG99529.1"/>
    </source>
</evidence>
<accession>A0A4S4KRN2</accession>
<organism evidence="2 3">
    <name type="scientific">Hermanssonia centrifuga</name>
    <dbReference type="NCBI Taxonomy" id="98765"/>
    <lineage>
        <taxon>Eukaryota</taxon>
        <taxon>Fungi</taxon>
        <taxon>Dikarya</taxon>
        <taxon>Basidiomycota</taxon>
        <taxon>Agaricomycotina</taxon>
        <taxon>Agaricomycetes</taxon>
        <taxon>Polyporales</taxon>
        <taxon>Meruliaceae</taxon>
        <taxon>Hermanssonia</taxon>
    </lineage>
</organism>
<dbReference type="AlphaFoldDB" id="A0A4S4KRN2"/>
<feature type="compositionally biased region" description="Pro residues" evidence="1">
    <location>
        <begin position="538"/>
        <end position="548"/>
    </location>
</feature>
<feature type="compositionally biased region" description="Polar residues" evidence="1">
    <location>
        <begin position="481"/>
        <end position="537"/>
    </location>
</feature>
<keyword evidence="3" id="KW-1185">Reference proteome</keyword>
<proteinExistence type="predicted"/>
<protein>
    <submittedName>
        <fullName evidence="2">Uncharacterized protein</fullName>
    </submittedName>
</protein>
<evidence type="ECO:0000256" key="1">
    <source>
        <dbReference type="SAM" id="MobiDB-lite"/>
    </source>
</evidence>
<feature type="region of interest" description="Disordered" evidence="1">
    <location>
        <begin position="404"/>
        <end position="593"/>
    </location>
</feature>
<evidence type="ECO:0000313" key="3">
    <source>
        <dbReference type="Proteomes" id="UP000309038"/>
    </source>
</evidence>
<gene>
    <name evidence="2" type="ORF">EW026_g2833</name>
</gene>
<comment type="caution">
    <text evidence="2">The sequence shown here is derived from an EMBL/GenBank/DDBJ whole genome shotgun (WGS) entry which is preliminary data.</text>
</comment>
<dbReference type="EMBL" id="SGPJ01000077">
    <property type="protein sequence ID" value="THG99529.1"/>
    <property type="molecule type" value="Genomic_DNA"/>
</dbReference>
<dbReference type="Proteomes" id="UP000309038">
    <property type="component" value="Unassembled WGS sequence"/>
</dbReference>
<reference evidence="2 3" key="1">
    <citation type="submission" date="2019-02" db="EMBL/GenBank/DDBJ databases">
        <title>Genome sequencing of the rare red list fungi Phlebia centrifuga.</title>
        <authorList>
            <person name="Buettner E."/>
            <person name="Kellner H."/>
        </authorList>
    </citation>
    <scope>NUCLEOTIDE SEQUENCE [LARGE SCALE GENOMIC DNA]</scope>
    <source>
        <strain evidence="2 3">DSM 108282</strain>
    </source>
</reference>
<name>A0A4S4KRN2_9APHY</name>
<feature type="compositionally biased region" description="Polar residues" evidence="1">
    <location>
        <begin position="404"/>
        <end position="431"/>
    </location>
</feature>
<sequence>MTRSEVTAASLIEKHLSEKRQPLRKLARLPWRRRTAYTRRQLTKEEKKTIRLRRMQKKMDYQSRLRAVRDLIWEQAHMIKEDFPSHSVEYYYEDIMSQPMKTQQERDPNRWNAFLRSEVRAINDALPEGASRYKVTNPEVMGPLKEKWHAMTKEERVDATKDSLQELAGARENRQTGEHQVPLALLGDVKRTLMYIEDQLSRLHERTGMEILLVGVRGSVKHYNTPYAYWTTDRVVTYLKEAVDMSPVELATKFEGYCINGSKSVSRNYMQQLLDLKSKTAGLIVKKLNEITNGRVTKMSYQGFDTITANHGVIVENWPLPLFQAPSKFNSRIEIDVLYNAWESGVTRFHQLDKDEYEKWNKERNSARIGLVNEAEQEVTEPAFLPSSSTTDIDANTAQLTMTTTQRKSATFNVGTNASGQPLTITKTSKAQRSDKGKPRKKRAAVADADAAGNGQDGTSQPCKKRRKKGKDAEGPVTSPGPDTSLPSTMSVTAEAQPSTMSITAEAQPSTMSITAEAQPSHDPQPSATQATTSTPFSIPPPELPPPLADASKMLLTPSPTPQRRVSPSPPITPPLSVDSGPSLALYQAQVPH</sequence>